<evidence type="ECO:0000256" key="8">
    <source>
        <dbReference type="ARBA" id="ARBA00022989"/>
    </source>
</evidence>
<dbReference type="Gene3D" id="6.20.330.10">
    <property type="match status" value="1"/>
</dbReference>
<dbReference type="GO" id="GO:0005886">
    <property type="term" value="C:plasma membrane"/>
    <property type="evidence" value="ECO:0007669"/>
    <property type="project" value="UniProtKB-SubCell"/>
</dbReference>
<comment type="caution">
    <text evidence="13">The sequence shown here is derived from an EMBL/GenBank/DDBJ whole genome shotgun (WGS) entry which is preliminary data.</text>
</comment>
<accession>A0A2T5MJL0</accession>
<dbReference type="Pfam" id="PF01343">
    <property type="entry name" value="Peptidase_S49"/>
    <property type="match status" value="1"/>
</dbReference>
<evidence type="ECO:0000259" key="12">
    <source>
        <dbReference type="Pfam" id="PF08496"/>
    </source>
</evidence>
<evidence type="ECO:0000256" key="1">
    <source>
        <dbReference type="ARBA" id="ARBA00004236"/>
    </source>
</evidence>
<dbReference type="CDD" id="cd07023">
    <property type="entry name" value="S49_Sppa_N_C"/>
    <property type="match status" value="1"/>
</dbReference>
<dbReference type="InterPro" id="IPR013703">
    <property type="entry name" value="Peptidase_S49_N_proteobac"/>
</dbReference>
<protein>
    <submittedName>
        <fullName evidence="13">Protease SohB</fullName>
    </submittedName>
</protein>
<proteinExistence type="inferred from homology"/>
<evidence type="ECO:0000256" key="4">
    <source>
        <dbReference type="ARBA" id="ARBA00022670"/>
    </source>
</evidence>
<keyword evidence="6" id="KW-0378">Hydrolase</keyword>
<dbReference type="PANTHER" id="PTHR42987">
    <property type="entry name" value="PEPTIDASE S49"/>
    <property type="match status" value="1"/>
</dbReference>
<dbReference type="NCBIfam" id="NF008745">
    <property type="entry name" value="PRK11778.1"/>
    <property type="match status" value="1"/>
</dbReference>
<evidence type="ECO:0000259" key="11">
    <source>
        <dbReference type="Pfam" id="PF01343"/>
    </source>
</evidence>
<keyword evidence="9 10" id="KW-0472">Membrane</keyword>
<reference evidence="13 14" key="1">
    <citation type="submission" date="2018-04" db="EMBL/GenBank/DDBJ databases">
        <title>Novel species isolated from glacier.</title>
        <authorList>
            <person name="Liu Q."/>
            <person name="Xin Y.-H."/>
        </authorList>
    </citation>
    <scope>NUCLEOTIDE SEQUENCE [LARGE SCALE GENOMIC DNA]</scope>
    <source>
        <strain evidence="13 14">GT1R17</strain>
    </source>
</reference>
<dbReference type="GO" id="GO:0006508">
    <property type="term" value="P:proteolysis"/>
    <property type="evidence" value="ECO:0007669"/>
    <property type="project" value="UniProtKB-KW"/>
</dbReference>
<keyword evidence="14" id="KW-1185">Reference proteome</keyword>
<dbReference type="Pfam" id="PF08496">
    <property type="entry name" value="Peptidase_S49_N"/>
    <property type="match status" value="1"/>
</dbReference>
<keyword evidence="4 13" id="KW-0645">Protease</keyword>
<name>A0A2T5MJL0_9GAMM</name>
<comment type="similarity">
    <text evidence="2">Belongs to the peptidase S49 family.</text>
</comment>
<keyword evidence="3" id="KW-1003">Cell membrane</keyword>
<keyword evidence="5 10" id="KW-0812">Transmembrane</keyword>
<feature type="transmembrane region" description="Helical" evidence="10">
    <location>
        <begin position="12"/>
        <end position="33"/>
    </location>
</feature>
<comment type="subcellular location">
    <subcellularLocation>
        <location evidence="1">Cell membrane</location>
    </subcellularLocation>
</comment>
<sequence>MTDFLLQYGLFLAKTITLAAAVFMVLAGLFSLIREAREQSHDHLQIKNINDRFELMADTLNHQLLDENELKQLQKTRKAEDKAKEKAAKKGLQPPRPRLFSLGFDGDLNATPVESLREEISAVLQVARKEDEIVLRLESEGGLVHSYGLAASQLTRIRDRKIKLTVVIDKVAASGGYLMACVADKIIAAPFAIIGSIGVVAQIPNFHRVLKKNEIDFELHTAGQYKRTLTMFGENTDEGREKFREELEETHQLFKAFVTENRPVLEIDKVATGEHWFGTRALSLRLIDEIKTSDDYLLDRSKDADIYEINYRRRQTLGDRLSGGLVKLGMGLRGGVEKAWSRQV</sequence>
<organism evidence="13 14">
    <name type="scientific">Stenotrophobium rhamnosiphilum</name>
    <dbReference type="NCBI Taxonomy" id="2029166"/>
    <lineage>
        <taxon>Bacteria</taxon>
        <taxon>Pseudomonadati</taxon>
        <taxon>Pseudomonadota</taxon>
        <taxon>Gammaproteobacteria</taxon>
        <taxon>Nevskiales</taxon>
        <taxon>Nevskiaceae</taxon>
        <taxon>Stenotrophobium</taxon>
    </lineage>
</organism>
<evidence type="ECO:0000313" key="13">
    <source>
        <dbReference type="EMBL" id="PTU32755.1"/>
    </source>
</evidence>
<dbReference type="SUPFAM" id="SSF52096">
    <property type="entry name" value="ClpP/crotonase"/>
    <property type="match status" value="1"/>
</dbReference>
<evidence type="ECO:0000256" key="5">
    <source>
        <dbReference type="ARBA" id="ARBA00022692"/>
    </source>
</evidence>
<dbReference type="RefSeq" id="WP_107938462.1">
    <property type="nucleotide sequence ID" value="NZ_QANS01000001.1"/>
</dbReference>
<dbReference type="InterPro" id="IPR002142">
    <property type="entry name" value="Peptidase_S49"/>
</dbReference>
<evidence type="ECO:0000256" key="3">
    <source>
        <dbReference type="ARBA" id="ARBA00022475"/>
    </source>
</evidence>
<feature type="domain" description="Peptidase S49 N-terminal proteobacteria" evidence="12">
    <location>
        <begin position="3"/>
        <end position="154"/>
    </location>
</feature>
<evidence type="ECO:0000313" key="14">
    <source>
        <dbReference type="Proteomes" id="UP000244248"/>
    </source>
</evidence>
<gene>
    <name evidence="13" type="ORF">CJD38_01130</name>
</gene>
<dbReference type="GO" id="GO:0004252">
    <property type="term" value="F:serine-type endopeptidase activity"/>
    <property type="evidence" value="ECO:0007669"/>
    <property type="project" value="InterPro"/>
</dbReference>
<dbReference type="InterPro" id="IPR029045">
    <property type="entry name" value="ClpP/crotonase-like_dom_sf"/>
</dbReference>
<dbReference type="OrthoDB" id="5614232at2"/>
<dbReference type="Gene3D" id="3.90.226.10">
    <property type="entry name" value="2-enoyl-CoA Hydratase, Chain A, domain 1"/>
    <property type="match status" value="1"/>
</dbReference>
<evidence type="ECO:0000256" key="9">
    <source>
        <dbReference type="ARBA" id="ARBA00023136"/>
    </source>
</evidence>
<evidence type="ECO:0000256" key="7">
    <source>
        <dbReference type="ARBA" id="ARBA00022825"/>
    </source>
</evidence>
<feature type="domain" description="Peptidase S49" evidence="11">
    <location>
        <begin position="158"/>
        <end position="303"/>
    </location>
</feature>
<dbReference type="PANTHER" id="PTHR42987:SF4">
    <property type="entry name" value="PROTEASE SOHB-RELATED"/>
    <property type="match status" value="1"/>
</dbReference>
<dbReference type="EMBL" id="QANS01000001">
    <property type="protein sequence ID" value="PTU32755.1"/>
    <property type="molecule type" value="Genomic_DNA"/>
</dbReference>
<dbReference type="Proteomes" id="UP000244248">
    <property type="component" value="Unassembled WGS sequence"/>
</dbReference>
<dbReference type="InterPro" id="IPR047272">
    <property type="entry name" value="S49_SppA_C"/>
</dbReference>
<dbReference type="AlphaFoldDB" id="A0A2T5MJL0"/>
<evidence type="ECO:0000256" key="6">
    <source>
        <dbReference type="ARBA" id="ARBA00022801"/>
    </source>
</evidence>
<evidence type="ECO:0000256" key="2">
    <source>
        <dbReference type="ARBA" id="ARBA00008683"/>
    </source>
</evidence>
<evidence type="ECO:0000256" key="10">
    <source>
        <dbReference type="SAM" id="Phobius"/>
    </source>
</evidence>
<keyword evidence="8 10" id="KW-1133">Transmembrane helix</keyword>
<keyword evidence="7" id="KW-0720">Serine protease</keyword>